<evidence type="ECO:0000256" key="5">
    <source>
        <dbReference type="ARBA" id="ARBA00022807"/>
    </source>
</evidence>
<feature type="domain" description="Spi protease inhibitor" evidence="7">
    <location>
        <begin position="28"/>
        <end position="126"/>
    </location>
</feature>
<evidence type="ECO:0000256" key="6">
    <source>
        <dbReference type="PIRSR" id="PIRSR600200-1"/>
    </source>
</evidence>
<evidence type="ECO:0000313" key="9">
    <source>
        <dbReference type="EMBL" id="TKJ43837.1"/>
    </source>
</evidence>
<dbReference type="GO" id="GO:0006508">
    <property type="term" value="P:proteolysis"/>
    <property type="evidence" value="ECO:0007669"/>
    <property type="project" value="UniProtKB-KW"/>
</dbReference>
<dbReference type="SUPFAM" id="SSF54001">
    <property type="entry name" value="Cysteine proteinases"/>
    <property type="match status" value="1"/>
</dbReference>
<dbReference type="InterPro" id="IPR044934">
    <property type="entry name" value="Streptopain_sf"/>
</dbReference>
<dbReference type="Pfam" id="PF01640">
    <property type="entry name" value="Peptidase_C10"/>
    <property type="match status" value="1"/>
</dbReference>
<dbReference type="InterPro" id="IPR000200">
    <property type="entry name" value="Peptidase_C10"/>
</dbReference>
<dbReference type="GO" id="GO:0008234">
    <property type="term" value="F:cysteine-type peptidase activity"/>
    <property type="evidence" value="ECO:0007669"/>
    <property type="project" value="UniProtKB-KW"/>
</dbReference>
<keyword evidence="4" id="KW-0378">Hydrolase</keyword>
<dbReference type="EMBL" id="NJBO01000002">
    <property type="protein sequence ID" value="TKJ43837.1"/>
    <property type="molecule type" value="Genomic_DNA"/>
</dbReference>
<keyword evidence="3" id="KW-0732">Signal</keyword>
<evidence type="ECO:0000256" key="4">
    <source>
        <dbReference type="ARBA" id="ARBA00022801"/>
    </source>
</evidence>
<accession>A0A532VA28</accession>
<dbReference type="Pfam" id="PF13734">
    <property type="entry name" value="Inhibitor_I69"/>
    <property type="match status" value="1"/>
</dbReference>
<dbReference type="InterPro" id="IPR025965">
    <property type="entry name" value="FlgD/Vpr_Ig-like"/>
</dbReference>
<gene>
    <name evidence="9" type="ORF">CEE36_01590</name>
</gene>
<evidence type="ECO:0000256" key="3">
    <source>
        <dbReference type="ARBA" id="ARBA00022729"/>
    </source>
</evidence>
<dbReference type="Gene3D" id="3.90.70.50">
    <property type="entry name" value="Peptidase C10, streptopain"/>
    <property type="match status" value="2"/>
</dbReference>
<dbReference type="AlphaFoldDB" id="A0A532VA28"/>
<evidence type="ECO:0000259" key="7">
    <source>
        <dbReference type="Pfam" id="PF13734"/>
    </source>
</evidence>
<dbReference type="InterPro" id="IPR038765">
    <property type="entry name" value="Papain-like_cys_pep_sf"/>
</dbReference>
<keyword evidence="5" id="KW-0788">Thiol protease</keyword>
<dbReference type="Proteomes" id="UP000317778">
    <property type="component" value="Unassembled WGS sequence"/>
</dbReference>
<sequence length="528" mass="59131">MLQINLWARRTLAATVSLFVILAGWLPAATVTPQEATKAAMTHIQSMTNVWSQLPYLENQTITVDKLKELCETESNQLLGYVAELTPRGFVVLSGNTQLAPIIAYSYRCNFPWEGNADNILRCMLKTDLALREKAVSITDANILSANNSSWENYLAGEVLLELTGQWPSPGSTHTGGWVETTWRQTYPYNAYCPKDPGTGKRCVVGCVATAMSQIVDYHSDRRNYMSDIQLYRYDRYVSMMTSPYIRIDQDSSTYDFPSFNALNGYLEDLRNIYLADSTPGYYDVAALAFTCGIFVKMHYSSSGSGTNVDRVSFALMFKFGYPSAMNVDKNTAWFYDTLSQNMKDALPAELGIHYPDGSYGHAIVCDGLREIEGEDDQYHLNFGWGPDSPGPITTAWYVLPQGMPLGYRVISGGVLSIRPPEGSYVAERAEPHPCRFFIEQLSPTLQIAPAALTLSYGLPCPARVRLKIYDINGRMIKTLLDEDMPAGYHQTEWDTRDREGREVASGIYFCVLETKEGIYKTKAVVIR</sequence>
<protein>
    <recommendedName>
        <fullName evidence="11">FlgD Ig-like domain-containing protein</fullName>
    </recommendedName>
</protein>
<proteinExistence type="inferred from homology"/>
<evidence type="ECO:0000256" key="2">
    <source>
        <dbReference type="ARBA" id="ARBA00022670"/>
    </source>
</evidence>
<evidence type="ECO:0008006" key="11">
    <source>
        <dbReference type="Google" id="ProtNLM"/>
    </source>
</evidence>
<dbReference type="InterPro" id="IPR025896">
    <property type="entry name" value="Spi_Prtas-inh"/>
</dbReference>
<name>A0A532VA28_UNCT6</name>
<keyword evidence="2" id="KW-0645">Protease</keyword>
<comment type="similarity">
    <text evidence="1">Belongs to the peptidase C10 family.</text>
</comment>
<feature type="active site" description="Proton acceptor" evidence="6">
    <location>
        <position position="362"/>
    </location>
</feature>
<dbReference type="Pfam" id="PF13860">
    <property type="entry name" value="FlgD_ig"/>
    <property type="match status" value="1"/>
</dbReference>
<evidence type="ECO:0000313" key="10">
    <source>
        <dbReference type="Proteomes" id="UP000317778"/>
    </source>
</evidence>
<comment type="caution">
    <text evidence="9">The sequence shown here is derived from an EMBL/GenBank/DDBJ whole genome shotgun (WGS) entry which is preliminary data.</text>
</comment>
<organism evidence="9 10">
    <name type="scientific">candidate division TA06 bacterium B3_TA06</name>
    <dbReference type="NCBI Taxonomy" id="2012487"/>
    <lineage>
        <taxon>Bacteria</taxon>
        <taxon>Bacteria division TA06</taxon>
    </lineage>
</organism>
<evidence type="ECO:0000259" key="8">
    <source>
        <dbReference type="Pfam" id="PF13860"/>
    </source>
</evidence>
<feature type="domain" description="FlgD/Vpr Ig-like" evidence="8">
    <location>
        <begin position="453"/>
        <end position="513"/>
    </location>
</feature>
<reference evidence="9 10" key="1">
    <citation type="submission" date="2017-06" db="EMBL/GenBank/DDBJ databases">
        <title>Novel microbial phyla capable of carbon fixation and sulfur reduction in deep-sea sediments.</title>
        <authorList>
            <person name="Huang J."/>
            <person name="Baker B."/>
            <person name="Wang Y."/>
        </authorList>
    </citation>
    <scope>NUCLEOTIDE SEQUENCE [LARGE SCALE GENOMIC DNA]</scope>
    <source>
        <strain evidence="9">B3_TA06</strain>
    </source>
</reference>
<evidence type="ECO:0000256" key="1">
    <source>
        <dbReference type="ARBA" id="ARBA00009693"/>
    </source>
</evidence>
<feature type="active site" description="Nucleophile" evidence="6">
    <location>
        <position position="207"/>
    </location>
</feature>
<dbReference type="Gene3D" id="2.60.40.4070">
    <property type="match status" value="1"/>
</dbReference>